<proteinExistence type="predicted"/>
<sequence>MTEGNVIKEDMKKLFYIAFLLLTAQVSLAQERTVQNRPYTDLRPFHFGVMVGTHLQDLELLNAGPQMVDIDDGNGSQERLISVDQDRWDAGFTVGVLGELRLNTTFQLRIAPAMYFGTRHLTFRNQLASAKESKEITEVQDLKTAYISCAFNLIAAAPRFNNHRPYLMLGINPMLNLSGKDNEFLRLKRSDAYLEVGVGCDFYLPFFKLRPELKFMYGLSNCLDTKHAQNLRDKRMLMFTNAAKEAHSKMIALTFYFE</sequence>
<feature type="domain" description="Outer membrane protein beta-barrel" evidence="1">
    <location>
        <begin position="35"/>
        <end position="222"/>
    </location>
</feature>
<name>A0ABP2Y9N0_9BACT</name>
<dbReference type="EMBL" id="AWUY01000192">
    <property type="protein sequence ID" value="ERJ75028.1"/>
    <property type="molecule type" value="Genomic_DNA"/>
</dbReference>
<dbReference type="Proteomes" id="UP000016660">
    <property type="component" value="Unassembled WGS sequence"/>
</dbReference>
<evidence type="ECO:0000259" key="1">
    <source>
        <dbReference type="Pfam" id="PF13568"/>
    </source>
</evidence>
<gene>
    <name evidence="2" type="ORF">HMPREF0653_02108</name>
</gene>
<organism evidence="2 3">
    <name type="scientific">Prevotella disiens JCM 6334 = ATCC 29426</name>
    <dbReference type="NCBI Taxonomy" id="1235811"/>
    <lineage>
        <taxon>Bacteria</taxon>
        <taxon>Pseudomonadati</taxon>
        <taxon>Bacteroidota</taxon>
        <taxon>Bacteroidia</taxon>
        <taxon>Bacteroidales</taxon>
        <taxon>Prevotellaceae</taxon>
        <taxon>Prevotella</taxon>
    </lineage>
</organism>
<protein>
    <recommendedName>
        <fullName evidence="1">Outer membrane protein beta-barrel domain-containing protein</fullName>
    </recommendedName>
</protein>
<accession>A0ABP2Y9N0</accession>
<dbReference type="Pfam" id="PF13568">
    <property type="entry name" value="OMP_b-brl_2"/>
    <property type="match status" value="1"/>
</dbReference>
<dbReference type="InterPro" id="IPR025665">
    <property type="entry name" value="Beta-barrel_OMP_2"/>
</dbReference>
<evidence type="ECO:0000313" key="2">
    <source>
        <dbReference type="EMBL" id="ERJ75028.1"/>
    </source>
</evidence>
<keyword evidence="3" id="KW-1185">Reference proteome</keyword>
<comment type="caution">
    <text evidence="2">The sequence shown here is derived from an EMBL/GenBank/DDBJ whole genome shotgun (WGS) entry which is preliminary data.</text>
</comment>
<evidence type="ECO:0000313" key="3">
    <source>
        <dbReference type="Proteomes" id="UP000016660"/>
    </source>
</evidence>
<reference evidence="2 3" key="1">
    <citation type="submission" date="2013-06" db="EMBL/GenBank/DDBJ databases">
        <authorList>
            <person name="Weinstock G."/>
            <person name="Sodergren E."/>
            <person name="Lobos E.A."/>
            <person name="Fulton L."/>
            <person name="Fulton R."/>
            <person name="Courtney L."/>
            <person name="Fronick C."/>
            <person name="O'Laughlin M."/>
            <person name="Godfrey J."/>
            <person name="Wilson R.M."/>
            <person name="Miner T."/>
            <person name="Farmer C."/>
            <person name="Delehaunty K."/>
            <person name="Cordes M."/>
            <person name="Minx P."/>
            <person name="Tomlinson C."/>
            <person name="Chen J."/>
            <person name="Wollam A."/>
            <person name="Pepin K.H."/>
            <person name="Bhonagiri V."/>
            <person name="Zhang X."/>
            <person name="Warren W."/>
            <person name="Mitreva M."/>
            <person name="Mardis E.R."/>
            <person name="Wilson R.K."/>
        </authorList>
    </citation>
    <scope>NUCLEOTIDE SEQUENCE [LARGE SCALE GENOMIC DNA]</scope>
    <source>
        <strain evidence="2 3">ATCC 29426</strain>
    </source>
</reference>